<evidence type="ECO:0000256" key="1">
    <source>
        <dbReference type="SAM" id="MobiDB-lite"/>
    </source>
</evidence>
<protein>
    <submittedName>
        <fullName evidence="2">Uncharacterized protein</fullName>
    </submittedName>
</protein>
<comment type="caution">
    <text evidence="2">The sequence shown here is derived from an EMBL/GenBank/DDBJ whole genome shotgun (WGS) entry which is preliminary data.</text>
</comment>
<dbReference type="EMBL" id="JAUNZN010000001">
    <property type="protein sequence ID" value="KAK4832701.1"/>
    <property type="molecule type" value="Genomic_DNA"/>
</dbReference>
<keyword evidence="3" id="KW-1185">Reference proteome</keyword>
<dbReference type="AlphaFoldDB" id="A0AAN7Q8R0"/>
<sequence>MKMSKGDRKQIEELKKCSLGAVEKWAVSEVMQESESGAKVLWSRWAVQSLGVQRKECTTEGQWGVGHPFQDPKAVSSYGEEAAADPTQTPFWQTDVSTVCLATIEHRETANPSSKWREVCFEKITHGTFILPDKLVLDLLNESQLHQLDRKSRDGGSTTSLGSLFQCLTTLSLLGKRDRPHLSTTSFQVVVESHKVSPQPPFLQAKQPQFPQPLPISLVLQTLPQLRCPSLDTLQHLNVSLVARGPKLNTGFEVWPHQCRVQGHDHCPSPAGHTIPDTRQNAVCFLGHLGTLPAHIQLAVNPDWRVQKQLQTDNVRGISISAMTQMVVVAPGNQWGGDGEKHPWQEEHRTAALQGSAAIKVICKQLSGQNATSNHSSPRISHQTSDENTKKSEAYEVTDEQDVEANYPNGAAKEWLLLAKGNIFLQRILWVITSILFQLRKRNPPVIQPTKASREKA</sequence>
<proteinExistence type="predicted"/>
<feature type="compositionally biased region" description="Basic and acidic residues" evidence="1">
    <location>
        <begin position="384"/>
        <end position="394"/>
    </location>
</feature>
<accession>A0AAN7Q8R0</accession>
<organism evidence="2 3">
    <name type="scientific">Mycteria americana</name>
    <name type="common">Wood stork</name>
    <dbReference type="NCBI Taxonomy" id="33587"/>
    <lineage>
        <taxon>Eukaryota</taxon>
        <taxon>Metazoa</taxon>
        <taxon>Chordata</taxon>
        <taxon>Craniata</taxon>
        <taxon>Vertebrata</taxon>
        <taxon>Euteleostomi</taxon>
        <taxon>Archelosauria</taxon>
        <taxon>Archosauria</taxon>
        <taxon>Dinosauria</taxon>
        <taxon>Saurischia</taxon>
        <taxon>Theropoda</taxon>
        <taxon>Coelurosauria</taxon>
        <taxon>Aves</taxon>
        <taxon>Neognathae</taxon>
        <taxon>Neoaves</taxon>
        <taxon>Aequornithes</taxon>
        <taxon>Ciconiiformes</taxon>
        <taxon>Ciconiidae</taxon>
        <taxon>Mycteria</taxon>
    </lineage>
</organism>
<reference evidence="2 3" key="1">
    <citation type="journal article" date="2023" name="J. Hered.">
        <title>Chromosome-level genome of the wood stork (Mycteria americana) provides insight into avian chromosome evolution.</title>
        <authorList>
            <person name="Flamio R. Jr."/>
            <person name="Ramstad K.M."/>
        </authorList>
    </citation>
    <scope>NUCLEOTIDE SEQUENCE [LARGE SCALE GENOMIC DNA]</scope>
    <source>
        <strain evidence="2">JAX WOST 10</strain>
    </source>
</reference>
<evidence type="ECO:0000313" key="3">
    <source>
        <dbReference type="Proteomes" id="UP001333110"/>
    </source>
</evidence>
<gene>
    <name evidence="2" type="ORF">QYF61_025162</name>
</gene>
<name>A0AAN7Q8R0_MYCAM</name>
<dbReference type="Proteomes" id="UP001333110">
    <property type="component" value="Unassembled WGS sequence"/>
</dbReference>
<feature type="compositionally biased region" description="Polar residues" evidence="1">
    <location>
        <begin position="369"/>
        <end position="383"/>
    </location>
</feature>
<feature type="region of interest" description="Disordered" evidence="1">
    <location>
        <begin position="369"/>
        <end position="402"/>
    </location>
</feature>
<evidence type="ECO:0000313" key="2">
    <source>
        <dbReference type="EMBL" id="KAK4832701.1"/>
    </source>
</evidence>